<evidence type="ECO:0000256" key="1">
    <source>
        <dbReference type="SAM" id="Phobius"/>
    </source>
</evidence>
<feature type="transmembrane region" description="Helical" evidence="1">
    <location>
        <begin position="71"/>
        <end position="96"/>
    </location>
</feature>
<dbReference type="EMBL" id="KV417298">
    <property type="protein sequence ID" value="KZO93954.1"/>
    <property type="molecule type" value="Genomic_DNA"/>
</dbReference>
<dbReference type="Proteomes" id="UP000076738">
    <property type="component" value="Unassembled WGS sequence"/>
</dbReference>
<proteinExistence type="predicted"/>
<protein>
    <recommendedName>
        <fullName evidence="2">DUF6535 domain-containing protein</fullName>
    </recommendedName>
</protein>
<feature type="transmembrane region" description="Helical" evidence="1">
    <location>
        <begin position="231"/>
        <end position="256"/>
    </location>
</feature>
<evidence type="ECO:0000259" key="2">
    <source>
        <dbReference type="Pfam" id="PF20153"/>
    </source>
</evidence>
<dbReference type="AlphaFoldDB" id="A0A167JVG9"/>
<keyword evidence="1" id="KW-0812">Transmembrane</keyword>
<dbReference type="STRING" id="1330018.A0A167JVG9"/>
<dbReference type="Pfam" id="PF20153">
    <property type="entry name" value="DUF6535"/>
    <property type="match status" value="1"/>
</dbReference>
<accession>A0A167JVG9</accession>
<keyword evidence="1" id="KW-1133">Transmembrane helix</keyword>
<name>A0A167JVG9_CALVF</name>
<evidence type="ECO:0000313" key="3">
    <source>
        <dbReference type="EMBL" id="KZO93954.1"/>
    </source>
</evidence>
<feature type="domain" description="DUF6535" evidence="2">
    <location>
        <begin position="49"/>
        <end position="226"/>
    </location>
</feature>
<keyword evidence="4" id="KW-1185">Reference proteome</keyword>
<organism evidence="3 4">
    <name type="scientific">Calocera viscosa (strain TUFC12733)</name>
    <dbReference type="NCBI Taxonomy" id="1330018"/>
    <lineage>
        <taxon>Eukaryota</taxon>
        <taxon>Fungi</taxon>
        <taxon>Dikarya</taxon>
        <taxon>Basidiomycota</taxon>
        <taxon>Agaricomycotina</taxon>
        <taxon>Dacrymycetes</taxon>
        <taxon>Dacrymycetales</taxon>
        <taxon>Dacrymycetaceae</taxon>
        <taxon>Calocera</taxon>
    </lineage>
</organism>
<dbReference type="OrthoDB" id="3221808at2759"/>
<reference evidence="3 4" key="1">
    <citation type="journal article" date="2016" name="Mol. Biol. Evol.">
        <title>Comparative Genomics of Early-Diverging Mushroom-Forming Fungi Provides Insights into the Origins of Lignocellulose Decay Capabilities.</title>
        <authorList>
            <person name="Nagy L.G."/>
            <person name="Riley R."/>
            <person name="Tritt A."/>
            <person name="Adam C."/>
            <person name="Daum C."/>
            <person name="Floudas D."/>
            <person name="Sun H."/>
            <person name="Yadav J.S."/>
            <person name="Pangilinan J."/>
            <person name="Larsson K.H."/>
            <person name="Matsuura K."/>
            <person name="Barry K."/>
            <person name="Labutti K."/>
            <person name="Kuo R."/>
            <person name="Ohm R.A."/>
            <person name="Bhattacharya S.S."/>
            <person name="Shirouzu T."/>
            <person name="Yoshinaga Y."/>
            <person name="Martin F.M."/>
            <person name="Grigoriev I.V."/>
            <person name="Hibbett D.S."/>
        </authorList>
    </citation>
    <scope>NUCLEOTIDE SEQUENCE [LARGE SCALE GENOMIC DNA]</scope>
    <source>
        <strain evidence="3 4">TUFC12733</strain>
    </source>
</reference>
<feature type="transmembrane region" description="Helical" evidence="1">
    <location>
        <begin position="145"/>
        <end position="164"/>
    </location>
</feature>
<sequence length="368" mass="40494">MNPSETIRGAANEHPLPPAKIIYNETPQEGRFVYDIAPDLSHAEDAPVWNVYRKHAAVWDKNYLDSLDDTLNVFLLFATLFSAVVAPFLIASYVLLQPDSQQATLDALAVISAQLAAGGNGGQAPAAYAGESSSDASFGSLSVNALWVISLLLSLISTVFAVSVKQWLTTYKERLPADSLACVRERHERYVSLERWKISVIVNALPMVINLAVFIFLAGLVVYMWQTSNSIGALLCGLLVASVCLFIGITLLPFLWPRCPYQSLLTKTLVDSLYFTEKHQNEAFMDQYPPADDKGLGSKTSQQRMLRKIRAGPDDARVVPGSSHLSRPSLSPAAQVRHAYAYMTLLPSDQDISEHRVASIMLAIYYLV</sequence>
<keyword evidence="1" id="KW-0472">Membrane</keyword>
<feature type="transmembrane region" description="Helical" evidence="1">
    <location>
        <begin position="200"/>
        <end position="225"/>
    </location>
</feature>
<evidence type="ECO:0000313" key="4">
    <source>
        <dbReference type="Proteomes" id="UP000076738"/>
    </source>
</evidence>
<dbReference type="InterPro" id="IPR045338">
    <property type="entry name" value="DUF6535"/>
</dbReference>
<gene>
    <name evidence="3" type="ORF">CALVIDRAFT_582219</name>
</gene>